<evidence type="ECO:0000256" key="8">
    <source>
        <dbReference type="ARBA" id="ARBA00022741"/>
    </source>
</evidence>
<dbReference type="PANTHER" id="PTHR10566">
    <property type="entry name" value="CHAPERONE-ACTIVITY OF BC1 COMPLEX CABC1 -RELATED"/>
    <property type="match status" value="1"/>
</dbReference>
<dbReference type="NCBIfam" id="TIGR01982">
    <property type="entry name" value="UbiB"/>
    <property type="match status" value="1"/>
</dbReference>
<protein>
    <recommendedName>
        <fullName evidence="14">ABC1 atypical kinase-like domain-containing protein</fullName>
    </recommendedName>
</protein>
<dbReference type="Pfam" id="PF03109">
    <property type="entry name" value="ABC1"/>
    <property type="match status" value="1"/>
</dbReference>
<evidence type="ECO:0000256" key="6">
    <source>
        <dbReference type="ARBA" id="ARBA00022688"/>
    </source>
</evidence>
<dbReference type="GO" id="GO:0016301">
    <property type="term" value="F:kinase activity"/>
    <property type="evidence" value="ECO:0007669"/>
    <property type="project" value="UniProtKB-KW"/>
</dbReference>
<dbReference type="EMBL" id="BMKA01000007">
    <property type="protein sequence ID" value="GGA30106.1"/>
    <property type="molecule type" value="Genomic_DNA"/>
</dbReference>
<keyword evidence="4" id="KW-0997">Cell inner membrane</keyword>
<keyword evidence="16" id="KW-1185">Reference proteome</keyword>
<dbReference type="CDD" id="cd13972">
    <property type="entry name" value="UbiB"/>
    <property type="match status" value="1"/>
</dbReference>
<dbReference type="AlphaFoldDB" id="A0A916R333"/>
<dbReference type="Proteomes" id="UP000628017">
    <property type="component" value="Unassembled WGS sequence"/>
</dbReference>
<comment type="similarity">
    <text evidence="2">Belongs to the protein kinase superfamily. ADCK protein kinase family.</text>
</comment>
<keyword evidence="5" id="KW-0808">Transferase</keyword>
<keyword evidence="11 13" id="KW-1133">Transmembrane helix</keyword>
<evidence type="ECO:0000313" key="16">
    <source>
        <dbReference type="Proteomes" id="UP000628017"/>
    </source>
</evidence>
<keyword evidence="8" id="KW-0547">Nucleotide-binding</keyword>
<dbReference type="InterPro" id="IPR050154">
    <property type="entry name" value="UbiB_kinase"/>
</dbReference>
<proteinExistence type="inferred from homology"/>
<feature type="transmembrane region" description="Helical" evidence="13">
    <location>
        <begin position="489"/>
        <end position="506"/>
    </location>
</feature>
<dbReference type="InterPro" id="IPR011009">
    <property type="entry name" value="Kinase-like_dom_sf"/>
</dbReference>
<evidence type="ECO:0000256" key="12">
    <source>
        <dbReference type="ARBA" id="ARBA00023136"/>
    </source>
</evidence>
<dbReference type="SUPFAM" id="SSF56112">
    <property type="entry name" value="Protein kinase-like (PK-like)"/>
    <property type="match status" value="1"/>
</dbReference>
<dbReference type="GO" id="GO:0006744">
    <property type="term" value="P:ubiquinone biosynthetic process"/>
    <property type="evidence" value="ECO:0007669"/>
    <property type="project" value="UniProtKB-KW"/>
</dbReference>
<evidence type="ECO:0000256" key="7">
    <source>
        <dbReference type="ARBA" id="ARBA00022692"/>
    </source>
</evidence>
<keyword evidence="10" id="KW-0067">ATP-binding</keyword>
<evidence type="ECO:0000256" key="9">
    <source>
        <dbReference type="ARBA" id="ARBA00022777"/>
    </source>
</evidence>
<evidence type="ECO:0000259" key="14">
    <source>
        <dbReference type="Pfam" id="PF03109"/>
    </source>
</evidence>
<evidence type="ECO:0000256" key="10">
    <source>
        <dbReference type="ARBA" id="ARBA00022840"/>
    </source>
</evidence>
<evidence type="ECO:0000256" key="5">
    <source>
        <dbReference type="ARBA" id="ARBA00022679"/>
    </source>
</evidence>
<evidence type="ECO:0000256" key="11">
    <source>
        <dbReference type="ARBA" id="ARBA00022989"/>
    </source>
</evidence>
<keyword evidence="3" id="KW-1003">Cell membrane</keyword>
<gene>
    <name evidence="15" type="primary">aarF</name>
    <name evidence="15" type="ORF">GCM10011498_34070</name>
</gene>
<dbReference type="RefSeq" id="WP_188678192.1">
    <property type="nucleotide sequence ID" value="NZ_BMKA01000007.1"/>
</dbReference>
<dbReference type="InterPro" id="IPR010232">
    <property type="entry name" value="UbiB"/>
</dbReference>
<keyword evidence="6" id="KW-0831">Ubiquinone biosynthesis</keyword>
<evidence type="ECO:0000256" key="2">
    <source>
        <dbReference type="ARBA" id="ARBA00009670"/>
    </source>
</evidence>
<keyword evidence="7 13" id="KW-0812">Transmembrane</keyword>
<evidence type="ECO:0000256" key="1">
    <source>
        <dbReference type="ARBA" id="ARBA00005020"/>
    </source>
</evidence>
<comment type="caution">
    <text evidence="15">The sequence shown here is derived from an EMBL/GenBank/DDBJ whole genome shotgun (WGS) entry which is preliminary data.</text>
</comment>
<name>A0A916R333_9RHOB</name>
<sequence length="507" mass="56183">MRGPHNIWRLIRTGATFERSGAMKMALEAVDAPAPVRFAARILGWPFAWLGLKGDPTQPPMLRAITALGPAYIKFGQLMSTRPDVVGADMARELQVLQDKIAPFPMEEARAEIEHSLGAPVEQIFSEFSEPVAAASIAQVHHARLKDTGQDVAVKILRPGIERAFRKDVDAFHFAAQMIELLSPSSRRLHPTEVINHFESVVKGELDLRMEASAADQFHANTEGDEGFRVPRMVWQHSARAVMTLEWVDGIGLSNVDALREAGYDLPALGARIVQVFLSHALRDGFFHADMHQGNLKAGPGGELVALDFGIMGQIDEYTRRVYAEILIGFIRKDYRRVAEVHFEAGYVPAHQDVEAFALALRAVGEPIFGQDATKISMARLLGHLFDVTERFGMETRTELILLQRTMVVVEGVGRSLDPSLNIWEVAKPVVETYITDNLGPKAIVRDLGRTVRTLSRFGPQLPQLVENALLRTAAAPETRRPVSRWRQMAWFVLGGAFVAILVAALD</sequence>
<reference evidence="15" key="2">
    <citation type="submission" date="2020-09" db="EMBL/GenBank/DDBJ databases">
        <authorList>
            <person name="Sun Q."/>
            <person name="Zhou Y."/>
        </authorList>
    </citation>
    <scope>NUCLEOTIDE SEQUENCE</scope>
    <source>
        <strain evidence="15">CGMCC 1.15880</strain>
    </source>
</reference>
<evidence type="ECO:0000256" key="3">
    <source>
        <dbReference type="ARBA" id="ARBA00022475"/>
    </source>
</evidence>
<accession>A0A916R333</accession>
<reference evidence="15" key="1">
    <citation type="journal article" date="2014" name="Int. J. Syst. Evol. Microbiol.">
        <title>Complete genome sequence of Corynebacterium casei LMG S-19264T (=DSM 44701T), isolated from a smear-ripened cheese.</title>
        <authorList>
            <consortium name="US DOE Joint Genome Institute (JGI-PGF)"/>
            <person name="Walter F."/>
            <person name="Albersmeier A."/>
            <person name="Kalinowski J."/>
            <person name="Ruckert C."/>
        </authorList>
    </citation>
    <scope>NUCLEOTIDE SEQUENCE</scope>
    <source>
        <strain evidence="15">CGMCC 1.15880</strain>
    </source>
</reference>
<keyword evidence="9" id="KW-0418">Kinase</keyword>
<evidence type="ECO:0000256" key="4">
    <source>
        <dbReference type="ARBA" id="ARBA00022519"/>
    </source>
</evidence>
<dbReference type="PANTHER" id="PTHR10566:SF113">
    <property type="entry name" value="PROTEIN ACTIVITY OF BC1 COMPLEX KINASE 7, CHLOROPLASTIC"/>
    <property type="match status" value="1"/>
</dbReference>
<dbReference type="InterPro" id="IPR045308">
    <property type="entry name" value="UbiB_bact"/>
</dbReference>
<organism evidence="15 16">
    <name type="scientific">Neptunicoccus cionae</name>
    <dbReference type="NCBI Taxonomy" id="2035344"/>
    <lineage>
        <taxon>Bacteria</taxon>
        <taxon>Pseudomonadati</taxon>
        <taxon>Pseudomonadota</taxon>
        <taxon>Alphaproteobacteria</taxon>
        <taxon>Rhodobacterales</taxon>
        <taxon>Paracoccaceae</taxon>
        <taxon>Neptunicoccus</taxon>
    </lineage>
</organism>
<evidence type="ECO:0000313" key="15">
    <source>
        <dbReference type="EMBL" id="GGA30106.1"/>
    </source>
</evidence>
<comment type="pathway">
    <text evidence="1">Cofactor biosynthesis; ubiquinone biosynthesis [regulation].</text>
</comment>
<dbReference type="GO" id="GO:0005524">
    <property type="term" value="F:ATP binding"/>
    <property type="evidence" value="ECO:0007669"/>
    <property type="project" value="UniProtKB-KW"/>
</dbReference>
<dbReference type="InterPro" id="IPR004147">
    <property type="entry name" value="ABC1_dom"/>
</dbReference>
<evidence type="ECO:0000256" key="13">
    <source>
        <dbReference type="SAM" id="Phobius"/>
    </source>
</evidence>
<feature type="domain" description="ABC1 atypical kinase-like" evidence="14">
    <location>
        <begin position="97"/>
        <end position="342"/>
    </location>
</feature>
<keyword evidence="12 13" id="KW-0472">Membrane</keyword>